<dbReference type="EMBL" id="FNXB01000024">
    <property type="protein sequence ID" value="SEI06677.1"/>
    <property type="molecule type" value="Genomic_DNA"/>
</dbReference>
<keyword evidence="4" id="KW-1185">Reference proteome</keyword>
<dbReference type="STRING" id="501024.RTCCBAU85039_4149"/>
<evidence type="ECO:0000313" key="4">
    <source>
        <dbReference type="Proteomes" id="UP000198939"/>
    </source>
</evidence>
<gene>
    <name evidence="1" type="ORF">RTCCBAU85039_4149</name>
    <name evidence="2" type="ORF">SAMN05216228_1021136</name>
</gene>
<dbReference type="EMBL" id="FOCV01000021">
    <property type="protein sequence ID" value="SEO66479.1"/>
    <property type="molecule type" value="Genomic_DNA"/>
</dbReference>
<name>A0A1H8RIV9_9HYPH</name>
<reference evidence="3" key="2">
    <citation type="submission" date="2016-10" db="EMBL/GenBank/DDBJ databases">
        <authorList>
            <person name="Wibberg D."/>
        </authorList>
    </citation>
    <scope>NUCLEOTIDE SEQUENCE [LARGE SCALE GENOMIC DNA]</scope>
</reference>
<proteinExistence type="predicted"/>
<protein>
    <submittedName>
        <fullName evidence="1">Uncharacterized protein</fullName>
    </submittedName>
</protein>
<evidence type="ECO:0000313" key="3">
    <source>
        <dbReference type="Proteomes" id="UP000183063"/>
    </source>
</evidence>
<accession>A0A1H8RIV9</accession>
<dbReference type="Proteomes" id="UP000183063">
    <property type="component" value="Unassembled WGS sequence"/>
</dbReference>
<reference evidence="2 4" key="3">
    <citation type="submission" date="2016-10" db="EMBL/GenBank/DDBJ databases">
        <authorList>
            <person name="Varghese N."/>
            <person name="Submissions S."/>
        </authorList>
    </citation>
    <scope>NUCLEOTIDE SEQUENCE [LARGE SCALE GENOMIC DNA]</scope>
    <source>
        <strain evidence="2 4">CGMCC 1.7071</strain>
    </source>
</reference>
<dbReference type="Proteomes" id="UP000198939">
    <property type="component" value="Unassembled WGS sequence"/>
</dbReference>
<organism evidence="1 3">
    <name type="scientific">Rhizobium tibeticum</name>
    <dbReference type="NCBI Taxonomy" id="501024"/>
    <lineage>
        <taxon>Bacteria</taxon>
        <taxon>Pseudomonadati</taxon>
        <taxon>Pseudomonadota</taxon>
        <taxon>Alphaproteobacteria</taxon>
        <taxon>Hyphomicrobiales</taxon>
        <taxon>Rhizobiaceae</taxon>
        <taxon>Rhizobium/Agrobacterium group</taxon>
        <taxon>Rhizobium</taxon>
    </lineage>
</organism>
<evidence type="ECO:0000313" key="2">
    <source>
        <dbReference type="EMBL" id="SEO66479.1"/>
    </source>
</evidence>
<dbReference type="AlphaFoldDB" id="A0A1H8RIV9"/>
<reference evidence="1" key="1">
    <citation type="submission" date="2016-10" db="EMBL/GenBank/DDBJ databases">
        <authorList>
            <person name="de Groot N.N."/>
        </authorList>
    </citation>
    <scope>NUCLEOTIDE SEQUENCE [LARGE SCALE GENOMIC DNA]</scope>
    <source>
        <strain evidence="1">CCBAU85039</strain>
    </source>
</reference>
<sequence length="190" mass="21209">MAGSAGLQHKVKGVLGRYGGQLRLVLDMRSERSTAHRFTGFHTHALRHRCRILVGRHSERYRIGLEVIRQTVETLVFLDDIGFRLRNRMCSFHREVVDQRLARLVPDKLGCPLELREVYVEGTLNIPAMDLVAAAIAFISACRTATMSSAQTAANATVRKITEPTIVPDFMANLSSARQTNKPRKAPVST</sequence>
<evidence type="ECO:0000313" key="1">
    <source>
        <dbReference type="EMBL" id="SEI06677.1"/>
    </source>
</evidence>